<dbReference type="Proteomes" id="UP000266723">
    <property type="component" value="Unassembled WGS sequence"/>
</dbReference>
<name>A0ABQ7CPT0_BRACR</name>
<proteinExistence type="predicted"/>
<accession>A0ABQ7CPT0</accession>
<protein>
    <submittedName>
        <fullName evidence="1">Uncharacterized protein</fullName>
    </submittedName>
</protein>
<organism evidence="1 2">
    <name type="scientific">Brassica cretica</name>
    <name type="common">Mustard</name>
    <dbReference type="NCBI Taxonomy" id="69181"/>
    <lineage>
        <taxon>Eukaryota</taxon>
        <taxon>Viridiplantae</taxon>
        <taxon>Streptophyta</taxon>
        <taxon>Embryophyta</taxon>
        <taxon>Tracheophyta</taxon>
        <taxon>Spermatophyta</taxon>
        <taxon>Magnoliopsida</taxon>
        <taxon>eudicotyledons</taxon>
        <taxon>Gunneridae</taxon>
        <taxon>Pentapetalae</taxon>
        <taxon>rosids</taxon>
        <taxon>malvids</taxon>
        <taxon>Brassicales</taxon>
        <taxon>Brassicaceae</taxon>
        <taxon>Brassiceae</taxon>
        <taxon>Brassica</taxon>
    </lineage>
</organism>
<evidence type="ECO:0000313" key="1">
    <source>
        <dbReference type="EMBL" id="KAF3561862.1"/>
    </source>
</evidence>
<keyword evidence="2" id="KW-1185">Reference proteome</keyword>
<comment type="caution">
    <text evidence="1">The sequence shown here is derived from an EMBL/GenBank/DDBJ whole genome shotgun (WGS) entry which is preliminary data.</text>
</comment>
<evidence type="ECO:0000313" key="2">
    <source>
        <dbReference type="Proteomes" id="UP000266723"/>
    </source>
</evidence>
<sequence>MHSRQQRGVFAARRIGSSVGASRKVCIFDRKSCSSRKRGREILFRIRVRALGSLQEVIKASAARAVSGLPCSSNLKP</sequence>
<reference evidence="1 2" key="1">
    <citation type="journal article" date="2020" name="BMC Genomics">
        <title>Intraspecific diversification of the crop wild relative Brassica cretica Lam. using demographic model selection.</title>
        <authorList>
            <person name="Kioukis A."/>
            <person name="Michalopoulou V.A."/>
            <person name="Briers L."/>
            <person name="Pirintsos S."/>
            <person name="Studholme D.J."/>
            <person name="Pavlidis P."/>
            <person name="Sarris P.F."/>
        </authorList>
    </citation>
    <scope>NUCLEOTIDE SEQUENCE [LARGE SCALE GENOMIC DNA]</scope>
    <source>
        <strain evidence="2">cv. PFS-1207/04</strain>
    </source>
</reference>
<dbReference type="EMBL" id="QGKV02000759">
    <property type="protein sequence ID" value="KAF3561862.1"/>
    <property type="molecule type" value="Genomic_DNA"/>
</dbReference>
<gene>
    <name evidence="1" type="ORF">DY000_02015801</name>
</gene>